<dbReference type="AlphaFoldDB" id="A0A7N2LI75"/>
<feature type="signal peptide" evidence="2">
    <location>
        <begin position="1"/>
        <end position="20"/>
    </location>
</feature>
<keyword evidence="2" id="KW-0732">Signal</keyword>
<dbReference type="GO" id="GO:0006869">
    <property type="term" value="P:lipid transport"/>
    <property type="evidence" value="ECO:0007669"/>
    <property type="project" value="InterPro"/>
</dbReference>
<dbReference type="Proteomes" id="UP000594261">
    <property type="component" value="Chromosome 4"/>
</dbReference>
<organism evidence="3 4">
    <name type="scientific">Quercus lobata</name>
    <name type="common">Valley oak</name>
    <dbReference type="NCBI Taxonomy" id="97700"/>
    <lineage>
        <taxon>Eukaryota</taxon>
        <taxon>Viridiplantae</taxon>
        <taxon>Streptophyta</taxon>
        <taxon>Embryophyta</taxon>
        <taxon>Tracheophyta</taxon>
        <taxon>Spermatophyta</taxon>
        <taxon>Magnoliopsida</taxon>
        <taxon>eudicotyledons</taxon>
        <taxon>Gunneridae</taxon>
        <taxon>Pentapetalae</taxon>
        <taxon>rosids</taxon>
        <taxon>fabids</taxon>
        <taxon>Fagales</taxon>
        <taxon>Fagaceae</taxon>
        <taxon>Quercus</taxon>
    </lineage>
</organism>
<evidence type="ECO:0000313" key="3">
    <source>
        <dbReference type="EnsemblPlants" id="QL04p080567:mrna"/>
    </source>
</evidence>
<reference evidence="3 4" key="1">
    <citation type="journal article" date="2016" name="G3 (Bethesda)">
        <title>First Draft Assembly and Annotation of the Genome of a California Endemic Oak Quercus lobata Nee (Fagaceae).</title>
        <authorList>
            <person name="Sork V.L."/>
            <person name="Fitz-Gibbon S.T."/>
            <person name="Puiu D."/>
            <person name="Crepeau M."/>
            <person name="Gugger P.F."/>
            <person name="Sherman R."/>
            <person name="Stevens K."/>
            <person name="Langley C.H."/>
            <person name="Pellegrini M."/>
            <person name="Salzberg S.L."/>
        </authorList>
    </citation>
    <scope>NUCLEOTIDE SEQUENCE [LARGE SCALE GENOMIC DNA]</scope>
    <source>
        <strain evidence="3 4">cv. SW786</strain>
    </source>
</reference>
<dbReference type="InterPro" id="IPR036312">
    <property type="entry name" value="Bifun_inhib/LTP/seed_sf"/>
</dbReference>
<dbReference type="Gramene" id="QL04p080567:mrna">
    <property type="protein sequence ID" value="QL04p080567:mrna"/>
    <property type="gene ID" value="QL04p080567"/>
</dbReference>
<dbReference type="OMA" id="TRECCDN"/>
<evidence type="ECO:0000256" key="1">
    <source>
        <dbReference type="ARBA" id="ARBA00009748"/>
    </source>
</evidence>
<sequence length="179" mass="20155">MTRPIVFLIFLLVVSRLNMSHQSKLAQYPVWEPVFEYFPDCLAFLVGFYYVPTKICCRHVEKLNKLAKHGLGPQTICFCIQASVKGTQPRLLASRINALPIMCHTHLSFPISDSMDCNKTEGSRLKKTELNLGVTVGFQIGRKRTVSLKVQLHIHTIKDLGLDLCSGAAEFEESISNFV</sequence>
<name>A0A7N2LI75_QUELO</name>
<comment type="similarity">
    <text evidence="1">Belongs to the plant LTP family.</text>
</comment>
<dbReference type="PANTHER" id="PTHR33076">
    <property type="entry name" value="NON-SPECIFIC LIPID-TRANSFER PROTEIN 2-RELATED"/>
    <property type="match status" value="1"/>
</dbReference>
<dbReference type="SUPFAM" id="SSF47699">
    <property type="entry name" value="Bifunctional inhibitor/lipid-transfer protein/seed storage 2S albumin"/>
    <property type="match status" value="1"/>
</dbReference>
<dbReference type="EMBL" id="LRBV02000004">
    <property type="status" value="NOT_ANNOTATED_CDS"/>
    <property type="molecule type" value="Genomic_DNA"/>
</dbReference>
<dbReference type="InParanoid" id="A0A7N2LI75"/>
<feature type="chain" id="PRO_5029493434" description="Bifunctional inhibitor/plant lipid transfer protein/seed storage helical domain-containing protein" evidence="2">
    <location>
        <begin position="21"/>
        <end position="179"/>
    </location>
</feature>
<dbReference type="InterPro" id="IPR000528">
    <property type="entry name" value="Plant_nsLTP"/>
</dbReference>
<evidence type="ECO:0000313" key="4">
    <source>
        <dbReference type="Proteomes" id="UP000594261"/>
    </source>
</evidence>
<proteinExistence type="inferred from homology"/>
<reference evidence="3" key="2">
    <citation type="submission" date="2021-01" db="UniProtKB">
        <authorList>
            <consortium name="EnsemblPlants"/>
        </authorList>
    </citation>
    <scope>IDENTIFICATION</scope>
</reference>
<dbReference type="GO" id="GO:0008289">
    <property type="term" value="F:lipid binding"/>
    <property type="evidence" value="ECO:0007669"/>
    <property type="project" value="InterPro"/>
</dbReference>
<dbReference type="EnsemblPlants" id="QL04p080567:mrna">
    <property type="protein sequence ID" value="QL04p080567:mrna"/>
    <property type="gene ID" value="QL04p080567"/>
</dbReference>
<evidence type="ECO:0000256" key="2">
    <source>
        <dbReference type="SAM" id="SignalP"/>
    </source>
</evidence>
<dbReference type="CDD" id="cd01960">
    <property type="entry name" value="nsLTP1"/>
    <property type="match status" value="1"/>
</dbReference>
<keyword evidence="4" id="KW-1185">Reference proteome</keyword>
<protein>
    <recommendedName>
        <fullName evidence="5">Bifunctional inhibitor/plant lipid transfer protein/seed storage helical domain-containing protein</fullName>
    </recommendedName>
</protein>
<accession>A0A7N2LI75</accession>
<dbReference type="Gene3D" id="1.10.110.10">
    <property type="entry name" value="Plant lipid-transfer and hydrophobic proteins"/>
    <property type="match status" value="1"/>
</dbReference>
<evidence type="ECO:0008006" key="5">
    <source>
        <dbReference type="Google" id="ProtNLM"/>
    </source>
</evidence>